<dbReference type="PANTHER" id="PTHR42859:SF10">
    <property type="entry name" value="DIMETHYLSULFOXIDE REDUCTASE CHAIN B"/>
    <property type="match status" value="1"/>
</dbReference>
<evidence type="ECO:0000256" key="2">
    <source>
        <dbReference type="ARBA" id="ARBA00022485"/>
    </source>
</evidence>
<gene>
    <name evidence="8" type="ORF">FYJ51_08680</name>
</gene>
<keyword evidence="4" id="KW-0249">Electron transport</keyword>
<dbReference type="InterPro" id="IPR017896">
    <property type="entry name" value="4Fe4S_Fe-S-bd"/>
</dbReference>
<dbReference type="PROSITE" id="PS00198">
    <property type="entry name" value="4FE4S_FER_1"/>
    <property type="match status" value="2"/>
</dbReference>
<dbReference type="InterPro" id="IPR017900">
    <property type="entry name" value="4Fe4S_Fe_S_CS"/>
</dbReference>
<keyword evidence="1" id="KW-0813">Transport</keyword>
<evidence type="ECO:0000256" key="5">
    <source>
        <dbReference type="ARBA" id="ARBA00023004"/>
    </source>
</evidence>
<feature type="domain" description="4Fe-4S ferredoxin-type" evidence="7">
    <location>
        <begin position="31"/>
        <end position="58"/>
    </location>
</feature>
<comment type="caution">
    <text evidence="8">The sequence shown here is derived from an EMBL/GenBank/DDBJ whole genome shotgun (WGS) entry which is preliminary data.</text>
</comment>
<evidence type="ECO:0000259" key="7">
    <source>
        <dbReference type="PROSITE" id="PS51379"/>
    </source>
</evidence>
<organism evidence="8 9">
    <name type="scientific">Stecheria intestinalis</name>
    <dbReference type="NCBI Taxonomy" id="2606630"/>
    <lineage>
        <taxon>Bacteria</taxon>
        <taxon>Bacillati</taxon>
        <taxon>Bacillota</taxon>
        <taxon>Erysipelotrichia</taxon>
        <taxon>Erysipelotrichales</taxon>
        <taxon>Erysipelotrichaceae</taxon>
        <taxon>Stecheria</taxon>
    </lineage>
</organism>
<dbReference type="SUPFAM" id="SSF54862">
    <property type="entry name" value="4Fe-4S ferredoxins"/>
    <property type="match status" value="1"/>
</dbReference>
<proteinExistence type="predicted"/>
<keyword evidence="5" id="KW-0408">Iron</keyword>
<evidence type="ECO:0000313" key="8">
    <source>
        <dbReference type="EMBL" id="MSS58980.1"/>
    </source>
</evidence>
<evidence type="ECO:0000256" key="1">
    <source>
        <dbReference type="ARBA" id="ARBA00022448"/>
    </source>
</evidence>
<evidence type="ECO:0000256" key="6">
    <source>
        <dbReference type="ARBA" id="ARBA00023014"/>
    </source>
</evidence>
<name>A0A7X2NT58_9FIRM</name>
<feature type="domain" description="4Fe-4S ferredoxin-type" evidence="7">
    <location>
        <begin position="1"/>
        <end position="30"/>
    </location>
</feature>
<dbReference type="AlphaFoldDB" id="A0A7X2NT58"/>
<dbReference type="Pfam" id="PF14697">
    <property type="entry name" value="Fer4_21"/>
    <property type="match status" value="1"/>
</dbReference>
<dbReference type="PANTHER" id="PTHR42859">
    <property type="entry name" value="OXIDOREDUCTASE"/>
    <property type="match status" value="1"/>
</dbReference>
<reference evidence="8 9" key="1">
    <citation type="submission" date="2019-08" db="EMBL/GenBank/DDBJ databases">
        <title>In-depth cultivation of the pig gut microbiome towards novel bacterial diversity and tailored functional studies.</title>
        <authorList>
            <person name="Wylensek D."/>
            <person name="Hitch T.C.A."/>
            <person name="Clavel T."/>
        </authorList>
    </citation>
    <scope>NUCLEOTIDE SEQUENCE [LARGE SCALE GENOMIC DNA]</scope>
    <source>
        <strain evidence="8 9">Oil+RF-744-GAM-WT-6</strain>
    </source>
</reference>
<keyword evidence="9" id="KW-1185">Reference proteome</keyword>
<dbReference type="Proteomes" id="UP000461880">
    <property type="component" value="Unassembled WGS sequence"/>
</dbReference>
<dbReference type="EMBL" id="VUMN01000020">
    <property type="protein sequence ID" value="MSS58980.1"/>
    <property type="molecule type" value="Genomic_DNA"/>
</dbReference>
<dbReference type="GO" id="GO:0046872">
    <property type="term" value="F:metal ion binding"/>
    <property type="evidence" value="ECO:0007669"/>
    <property type="project" value="UniProtKB-KW"/>
</dbReference>
<keyword evidence="3" id="KW-0479">Metal-binding</keyword>
<keyword evidence="2" id="KW-0004">4Fe-4S</keyword>
<dbReference type="RefSeq" id="WP_105304157.1">
    <property type="nucleotide sequence ID" value="NZ_JAQXPC010000107.1"/>
</dbReference>
<accession>A0A7X2NT58</accession>
<evidence type="ECO:0000313" key="9">
    <source>
        <dbReference type="Proteomes" id="UP000461880"/>
    </source>
</evidence>
<protein>
    <submittedName>
        <fullName evidence="8">4Fe-4S dicluster domain-containing protein</fullName>
    </submittedName>
</protein>
<sequence length="58" mass="5864">MPVTVDKDVCIGCGACTGVCPVTALSLDENGKSQCDEATCIDCHTCIGTCPVGAISEK</sequence>
<dbReference type="InterPro" id="IPR050294">
    <property type="entry name" value="RnfB_subfamily"/>
</dbReference>
<evidence type="ECO:0000256" key="3">
    <source>
        <dbReference type="ARBA" id="ARBA00022723"/>
    </source>
</evidence>
<evidence type="ECO:0000256" key="4">
    <source>
        <dbReference type="ARBA" id="ARBA00022982"/>
    </source>
</evidence>
<dbReference type="Gene3D" id="3.30.70.20">
    <property type="match status" value="2"/>
</dbReference>
<dbReference type="PROSITE" id="PS51379">
    <property type="entry name" value="4FE4S_FER_2"/>
    <property type="match status" value="2"/>
</dbReference>
<dbReference type="GO" id="GO:0051539">
    <property type="term" value="F:4 iron, 4 sulfur cluster binding"/>
    <property type="evidence" value="ECO:0007669"/>
    <property type="project" value="UniProtKB-KW"/>
</dbReference>
<keyword evidence="6" id="KW-0411">Iron-sulfur</keyword>